<organism evidence="1 2">
    <name type="scientific">Sporomusa ovata</name>
    <dbReference type="NCBI Taxonomy" id="2378"/>
    <lineage>
        <taxon>Bacteria</taxon>
        <taxon>Bacillati</taxon>
        <taxon>Bacillota</taxon>
        <taxon>Negativicutes</taxon>
        <taxon>Selenomonadales</taxon>
        <taxon>Sporomusaceae</taxon>
        <taxon>Sporomusa</taxon>
    </lineage>
</organism>
<dbReference type="Proteomes" id="UP000049855">
    <property type="component" value="Unassembled WGS sequence"/>
</dbReference>
<gene>
    <name evidence="1" type="ORF">SpAn4DRAFT_0208</name>
</gene>
<dbReference type="AlphaFoldDB" id="A0A0U1L243"/>
<sequence length="47" mass="5317">MVLQQEQLQKAYFLAKELYVSQTNAIGGLQAAYEIEKRRLPAASFTV</sequence>
<dbReference type="EMBL" id="CTRP01000014">
    <property type="protein sequence ID" value="CQR73746.1"/>
    <property type="molecule type" value="Genomic_DNA"/>
</dbReference>
<evidence type="ECO:0000313" key="1">
    <source>
        <dbReference type="EMBL" id="CQR73746.1"/>
    </source>
</evidence>
<name>A0A0U1L243_9FIRM</name>
<protein>
    <submittedName>
        <fullName evidence="1">Uncharacterized protein</fullName>
    </submittedName>
</protein>
<reference evidence="2" key="1">
    <citation type="submission" date="2015-03" db="EMBL/GenBank/DDBJ databases">
        <authorList>
            <person name="Nijsse Bart"/>
        </authorList>
    </citation>
    <scope>NUCLEOTIDE SEQUENCE [LARGE SCALE GENOMIC DNA]</scope>
</reference>
<accession>A0A0U1L243</accession>
<proteinExistence type="predicted"/>
<keyword evidence="2" id="KW-1185">Reference proteome</keyword>
<evidence type="ECO:0000313" key="2">
    <source>
        <dbReference type="Proteomes" id="UP000049855"/>
    </source>
</evidence>